<comment type="subcellular location">
    <subcellularLocation>
        <location evidence="1">Membrane</location>
    </subcellularLocation>
</comment>
<dbReference type="GO" id="GO:0007165">
    <property type="term" value="P:signal transduction"/>
    <property type="evidence" value="ECO:0007669"/>
    <property type="project" value="UniProtKB-KW"/>
</dbReference>
<dbReference type="Proteomes" id="UP000322079">
    <property type="component" value="Chromosome"/>
</dbReference>
<evidence type="ECO:0000259" key="8">
    <source>
        <dbReference type="PROSITE" id="PS50885"/>
    </source>
</evidence>
<dbReference type="GO" id="GO:0016020">
    <property type="term" value="C:membrane"/>
    <property type="evidence" value="ECO:0007669"/>
    <property type="project" value="UniProtKB-SubCell"/>
</dbReference>
<dbReference type="AlphaFoldDB" id="A0A5C1DGY2"/>
<evidence type="ECO:0000256" key="3">
    <source>
        <dbReference type="ARBA" id="ARBA00029447"/>
    </source>
</evidence>
<dbReference type="InterPro" id="IPR003660">
    <property type="entry name" value="HAMP_dom"/>
</dbReference>
<keyword evidence="2 4" id="KW-0807">Transducer</keyword>
<dbReference type="SMART" id="SM00304">
    <property type="entry name" value="HAMP"/>
    <property type="match status" value="1"/>
</dbReference>
<evidence type="ECO:0000313" key="11">
    <source>
        <dbReference type="Proteomes" id="UP000322079"/>
    </source>
</evidence>
<name>A0A5C1DGY2_9NEIS</name>
<keyword evidence="6" id="KW-1133">Transmembrane helix</keyword>
<dbReference type="SMART" id="SM00283">
    <property type="entry name" value="MA"/>
    <property type="match status" value="1"/>
</dbReference>
<evidence type="ECO:0000256" key="2">
    <source>
        <dbReference type="ARBA" id="ARBA00023224"/>
    </source>
</evidence>
<dbReference type="InterPro" id="IPR004089">
    <property type="entry name" value="MCPsignal_dom"/>
</dbReference>
<sequence length="658" mass="69580">MLSRLSIAGKLLLLLLPFSLALLALAAILSSDRLHHLRALQRAERMIVVASGASQLIHDLQTERGLSNGFLSGKAGAPPPALQAARANSDKALARYAAAQADSGPDPQAGALNGQLQALGPLRADIEQRRIAAADAFAAYSRDIDSLIGLISGLAQAGDDGDLLRSTMALLNLQCEKEFAGRERGYVNGLLQSGLLDQKSYAQTAGLIAKQDACANQFALIAGDEARARKTALDSGDESRAVQALRAKVMGQALGQPVGVAPAEWFAATSRRIDALKREQDQLLRQMADMAQAKLGQAEQDLALTLGGAALVILLLGSLGFSIYRGIRAPVRRLESLMTTMSQDFDLRPRAALRGQDEIARMSQAFDHLVEAFAHTLSEVNRNAHTLVEAARAMLDIADRAALASETQSQSATEIAAAVEQMSAGIESVTANTQQSLSLAQQMQHSVSDGRERMGDTTSAMSQTSLVLGSAGDRIEALRQKSEGIRSIITAIGEIADQTNLLALNAAIEAARAGETGRGFAVVADEVRKLAERTGKETLDIAALIEDMRGETQTASRHMLEARDKMESGLQLVGRTVEDLEQIHNEASHAASKSQATASAMAQQTAASNGVAANISVIASLAEDNATLVQEVAKLSDQLNASAGALVELVDRFKHLAD</sequence>
<feature type="domain" description="NIT" evidence="9">
    <location>
        <begin position="51"/>
        <end position="294"/>
    </location>
</feature>
<dbReference type="Pfam" id="PF08376">
    <property type="entry name" value="NIT"/>
    <property type="match status" value="1"/>
</dbReference>
<organism evidence="10 11">
    <name type="scientific">Chromobacterium paludis</name>
    <dbReference type="NCBI Taxonomy" id="2605945"/>
    <lineage>
        <taxon>Bacteria</taxon>
        <taxon>Pseudomonadati</taxon>
        <taxon>Pseudomonadota</taxon>
        <taxon>Betaproteobacteria</taxon>
        <taxon>Neisseriales</taxon>
        <taxon>Chromobacteriaceae</taxon>
        <taxon>Chromobacterium</taxon>
    </lineage>
</organism>
<keyword evidence="11" id="KW-1185">Reference proteome</keyword>
<accession>A0A5C1DGY2</accession>
<evidence type="ECO:0000256" key="5">
    <source>
        <dbReference type="SAM" id="Coils"/>
    </source>
</evidence>
<evidence type="ECO:0000256" key="1">
    <source>
        <dbReference type="ARBA" id="ARBA00004370"/>
    </source>
</evidence>
<comment type="similarity">
    <text evidence="3">Belongs to the methyl-accepting chemotaxis (MCP) protein family.</text>
</comment>
<dbReference type="Gene3D" id="1.10.287.950">
    <property type="entry name" value="Methyl-accepting chemotaxis protein"/>
    <property type="match status" value="1"/>
</dbReference>
<protein>
    <submittedName>
        <fullName evidence="10">Methyl-accepting chemotaxis protein</fullName>
    </submittedName>
</protein>
<dbReference type="CDD" id="cd11386">
    <property type="entry name" value="MCP_signal"/>
    <property type="match status" value="1"/>
</dbReference>
<keyword evidence="6" id="KW-0812">Transmembrane</keyword>
<evidence type="ECO:0000259" key="9">
    <source>
        <dbReference type="PROSITE" id="PS50906"/>
    </source>
</evidence>
<dbReference type="EMBL" id="CP043473">
    <property type="protein sequence ID" value="QEL56021.1"/>
    <property type="molecule type" value="Genomic_DNA"/>
</dbReference>
<feature type="transmembrane region" description="Helical" evidence="6">
    <location>
        <begin position="302"/>
        <end position="324"/>
    </location>
</feature>
<dbReference type="GO" id="GO:0006935">
    <property type="term" value="P:chemotaxis"/>
    <property type="evidence" value="ECO:0007669"/>
    <property type="project" value="UniProtKB-ARBA"/>
</dbReference>
<dbReference type="Pfam" id="PF00015">
    <property type="entry name" value="MCPsignal"/>
    <property type="match status" value="1"/>
</dbReference>
<keyword evidence="6" id="KW-0472">Membrane</keyword>
<dbReference type="RefSeq" id="WP_149296376.1">
    <property type="nucleotide sequence ID" value="NZ_CP043473.1"/>
</dbReference>
<evidence type="ECO:0000259" key="7">
    <source>
        <dbReference type="PROSITE" id="PS50111"/>
    </source>
</evidence>
<feature type="coiled-coil region" evidence="5">
    <location>
        <begin position="266"/>
        <end position="293"/>
    </location>
</feature>
<reference evidence="10 11" key="1">
    <citation type="submission" date="2019-08" db="EMBL/GenBank/DDBJ databases">
        <title>Chromobacterium paludis, a novel bacterium isolated from a Maryland marsh pond.</title>
        <authorList>
            <person name="Blackburn M.B."/>
            <person name="Gundersen-Rindal D.E."/>
        </authorList>
    </citation>
    <scope>NUCLEOTIDE SEQUENCE [LARGE SCALE GENOMIC DNA]</scope>
    <source>
        <strain evidence="11">IIBBL 257-1</strain>
    </source>
</reference>
<dbReference type="PANTHER" id="PTHR32089">
    <property type="entry name" value="METHYL-ACCEPTING CHEMOTAXIS PROTEIN MCPB"/>
    <property type="match status" value="1"/>
</dbReference>
<dbReference type="InterPro" id="IPR010910">
    <property type="entry name" value="Nitrate/nitrite_sensing_bac"/>
</dbReference>
<dbReference type="PROSITE" id="PS50885">
    <property type="entry name" value="HAMP"/>
    <property type="match status" value="1"/>
</dbReference>
<evidence type="ECO:0000313" key="10">
    <source>
        <dbReference type="EMBL" id="QEL56021.1"/>
    </source>
</evidence>
<dbReference type="CDD" id="cd06225">
    <property type="entry name" value="HAMP"/>
    <property type="match status" value="1"/>
</dbReference>
<evidence type="ECO:0000256" key="4">
    <source>
        <dbReference type="PROSITE-ProRule" id="PRU00284"/>
    </source>
</evidence>
<keyword evidence="5" id="KW-0175">Coiled coil</keyword>
<dbReference type="InterPro" id="IPR013587">
    <property type="entry name" value="Nitrate/nitrite_sensing"/>
</dbReference>
<dbReference type="KEGG" id="chrm:FYK34_10865"/>
<dbReference type="Pfam" id="PF00672">
    <property type="entry name" value="HAMP"/>
    <property type="match status" value="1"/>
</dbReference>
<feature type="domain" description="Methyl-accepting transducer" evidence="7">
    <location>
        <begin position="383"/>
        <end position="619"/>
    </location>
</feature>
<proteinExistence type="inferred from homology"/>
<dbReference type="PROSITE" id="PS50906">
    <property type="entry name" value="NIT"/>
    <property type="match status" value="1"/>
</dbReference>
<dbReference type="FunFam" id="1.10.287.950:FF:000001">
    <property type="entry name" value="Methyl-accepting chemotaxis sensory transducer"/>
    <property type="match status" value="1"/>
</dbReference>
<evidence type="ECO:0000256" key="6">
    <source>
        <dbReference type="SAM" id="Phobius"/>
    </source>
</evidence>
<dbReference type="PANTHER" id="PTHR32089:SF112">
    <property type="entry name" value="LYSOZYME-LIKE PROTEIN-RELATED"/>
    <property type="match status" value="1"/>
</dbReference>
<gene>
    <name evidence="10" type="ORF">FYK34_10865</name>
</gene>
<dbReference type="PROSITE" id="PS50111">
    <property type="entry name" value="CHEMOTAXIS_TRANSDUC_2"/>
    <property type="match status" value="1"/>
</dbReference>
<dbReference type="SUPFAM" id="SSF58104">
    <property type="entry name" value="Methyl-accepting chemotaxis protein (MCP) signaling domain"/>
    <property type="match status" value="1"/>
</dbReference>
<feature type="domain" description="HAMP" evidence="8">
    <location>
        <begin position="325"/>
        <end position="378"/>
    </location>
</feature>